<accession>A0A2A2H8H5</accession>
<evidence type="ECO:0000313" key="2">
    <source>
        <dbReference type="Proteomes" id="UP000217784"/>
    </source>
</evidence>
<gene>
    <name evidence="1" type="ORF">ASJ80_08635</name>
</gene>
<dbReference type="PANTHER" id="PTHR13017">
    <property type="entry name" value="5-FORMYLTETRAHYDROFOLATE CYCLO-LIGASE-RELATED"/>
    <property type="match status" value="1"/>
</dbReference>
<dbReference type="InterPro" id="IPR037171">
    <property type="entry name" value="NagB/RpiA_transferase-like"/>
</dbReference>
<dbReference type="Gene3D" id="3.40.50.10420">
    <property type="entry name" value="NagB/RpiA/CoA transferase-like"/>
    <property type="match status" value="1"/>
</dbReference>
<dbReference type="Pfam" id="PF01812">
    <property type="entry name" value="5-FTHF_cyc-lig"/>
    <property type="match status" value="1"/>
</dbReference>
<dbReference type="SUPFAM" id="SSF100950">
    <property type="entry name" value="NagB/RpiA/CoA transferase-like"/>
    <property type="match status" value="1"/>
</dbReference>
<keyword evidence="2" id="KW-1185">Reference proteome</keyword>
<dbReference type="GO" id="GO:0016874">
    <property type="term" value="F:ligase activity"/>
    <property type="evidence" value="ECO:0007669"/>
    <property type="project" value="UniProtKB-KW"/>
</dbReference>
<name>A0A2A2H8H5_METBR</name>
<sequence length="218" mass="24697">MITEEKERVRNLIWSTLENNNLSQHTKSPYGRIPDFSGSTEAARMLRSTEEWQNAEVIFSSPDTAQIKVREFALLDKKLLIMASPKLKDGFILIDPFSIKGDEKTASTIKGAFKFGKKIHELTKLRFVLRNQRFREFPQVDLVVEGSVAVDKSGNRLGKGGGYGDREISELISEKAITQSTPVVTTVHEIQIIDKVPTEEHDQKINMIITSERVIRII</sequence>
<dbReference type="InterPro" id="IPR024185">
    <property type="entry name" value="FTHF_cligase-like_sf"/>
</dbReference>
<dbReference type="RefSeq" id="WP_069585649.1">
    <property type="nucleotide sequence ID" value="NZ_LMVM01000003.1"/>
</dbReference>
<comment type="caution">
    <text evidence="1">The sequence shown here is derived from an EMBL/GenBank/DDBJ whole genome shotgun (WGS) entry which is preliminary data.</text>
</comment>
<protein>
    <submittedName>
        <fullName evidence="1">5-formyltetrahydrofolate cyclo-ligase</fullName>
    </submittedName>
</protein>
<dbReference type="Proteomes" id="UP000217784">
    <property type="component" value="Unassembled WGS sequence"/>
</dbReference>
<evidence type="ECO:0000313" key="1">
    <source>
        <dbReference type="EMBL" id="PAV05570.1"/>
    </source>
</evidence>
<proteinExistence type="predicted"/>
<dbReference type="AlphaFoldDB" id="A0A2A2H8H5"/>
<dbReference type="GO" id="GO:0005737">
    <property type="term" value="C:cytoplasm"/>
    <property type="evidence" value="ECO:0007669"/>
    <property type="project" value="TreeGrafter"/>
</dbReference>
<organism evidence="1 2">
    <name type="scientific">Methanobacterium bryantii</name>
    <dbReference type="NCBI Taxonomy" id="2161"/>
    <lineage>
        <taxon>Archaea</taxon>
        <taxon>Methanobacteriati</taxon>
        <taxon>Methanobacteriota</taxon>
        <taxon>Methanomada group</taxon>
        <taxon>Methanobacteria</taxon>
        <taxon>Methanobacteriales</taxon>
        <taxon>Methanobacteriaceae</taxon>
        <taxon>Methanobacterium</taxon>
    </lineage>
</organism>
<reference evidence="1 2" key="1">
    <citation type="journal article" date="2017" name="BMC Genomics">
        <title>Genomic analysis of methanogenic archaea reveals a shift towards energy conservation.</title>
        <authorList>
            <person name="Gilmore S.P."/>
            <person name="Henske J.K."/>
            <person name="Sexton J.A."/>
            <person name="Solomon K.V."/>
            <person name="Seppala S."/>
            <person name="Yoo J.I."/>
            <person name="Huyett L.M."/>
            <person name="Pressman A."/>
            <person name="Cogan J.Z."/>
            <person name="Kivenson V."/>
            <person name="Peng X."/>
            <person name="Tan Y."/>
            <person name="Valentine D.L."/>
            <person name="O'Malley M.A."/>
        </authorList>
    </citation>
    <scope>NUCLEOTIDE SEQUENCE [LARGE SCALE GENOMIC DNA]</scope>
    <source>
        <strain evidence="1 2">M.o.H.</strain>
    </source>
</reference>
<dbReference type="PANTHER" id="PTHR13017:SF0">
    <property type="entry name" value="METHENYLTETRAHYDROFOLATE SYNTHASE DOMAIN-CONTAINING PROTEIN"/>
    <property type="match status" value="1"/>
</dbReference>
<dbReference type="InterPro" id="IPR002698">
    <property type="entry name" value="FTHF_cligase"/>
</dbReference>
<keyword evidence="1" id="KW-0436">Ligase</keyword>
<dbReference type="EMBL" id="LMVM01000003">
    <property type="protein sequence ID" value="PAV05570.1"/>
    <property type="molecule type" value="Genomic_DNA"/>
</dbReference>
<dbReference type="OrthoDB" id="18307at2157"/>